<evidence type="ECO:0000256" key="1">
    <source>
        <dbReference type="ARBA" id="ARBA00009986"/>
    </source>
</evidence>
<name>A0A7I8D8D0_9BACL</name>
<dbReference type="Gene3D" id="3.40.309.10">
    <property type="entry name" value="Aldehyde Dehydrogenase, Chain A, domain 2"/>
    <property type="match status" value="1"/>
</dbReference>
<dbReference type="InterPro" id="IPR016161">
    <property type="entry name" value="Ald_DH/histidinol_DH"/>
</dbReference>
<evidence type="ECO:0000313" key="11">
    <source>
        <dbReference type="Proteomes" id="UP000593802"/>
    </source>
</evidence>
<keyword evidence="11" id="KW-1185">Reference proteome</keyword>
<dbReference type="AlphaFoldDB" id="A0A7I8D8D0"/>
<evidence type="ECO:0000256" key="6">
    <source>
        <dbReference type="ARBA" id="ARBA00067277"/>
    </source>
</evidence>
<evidence type="ECO:0000256" key="8">
    <source>
        <dbReference type="RuleBase" id="RU003345"/>
    </source>
</evidence>
<dbReference type="Gene3D" id="3.40.605.10">
    <property type="entry name" value="Aldehyde Dehydrogenase, Chain A, domain 1"/>
    <property type="match status" value="1"/>
</dbReference>
<proteinExistence type="inferred from homology"/>
<dbReference type="Pfam" id="PF00171">
    <property type="entry name" value="Aldedh"/>
    <property type="match status" value="1"/>
</dbReference>
<keyword evidence="2 8" id="KW-0560">Oxidoreductase</keyword>
<feature type="active site" evidence="7">
    <location>
        <position position="256"/>
    </location>
</feature>
<dbReference type="EMBL" id="AP023366">
    <property type="protein sequence ID" value="BCJ85622.1"/>
    <property type="molecule type" value="Genomic_DNA"/>
</dbReference>
<gene>
    <name evidence="10" type="primary">ycbD</name>
    <name evidence="10" type="ORF">skT53_06070</name>
</gene>
<dbReference type="PANTHER" id="PTHR43353">
    <property type="entry name" value="SUCCINATE-SEMIALDEHYDE DEHYDROGENASE, MITOCHONDRIAL"/>
    <property type="match status" value="1"/>
</dbReference>
<comment type="catalytic activity">
    <reaction evidence="3">
        <text>(2S)-3-sulfolactaldehyde + NAD(+) + H2O = (2S)-3-sulfolactate + NADH + 2 H(+)</text>
        <dbReference type="Rhea" id="RHEA:47932"/>
        <dbReference type="ChEBI" id="CHEBI:15377"/>
        <dbReference type="ChEBI" id="CHEBI:15378"/>
        <dbReference type="ChEBI" id="CHEBI:57540"/>
        <dbReference type="ChEBI" id="CHEBI:57945"/>
        <dbReference type="ChEBI" id="CHEBI:61289"/>
        <dbReference type="ChEBI" id="CHEBI:90109"/>
        <dbReference type="EC" id="1.2.1.97"/>
    </reaction>
    <physiologicalReaction direction="left-to-right" evidence="3">
        <dbReference type="Rhea" id="RHEA:47933"/>
    </physiologicalReaction>
</comment>
<dbReference type="InterPro" id="IPR016163">
    <property type="entry name" value="Ald_DH_C"/>
</dbReference>
<evidence type="ECO:0000256" key="4">
    <source>
        <dbReference type="ARBA" id="ARBA00054572"/>
    </source>
</evidence>
<dbReference type="GO" id="GO:0016620">
    <property type="term" value="F:oxidoreductase activity, acting on the aldehyde or oxo group of donors, NAD or NADP as acceptor"/>
    <property type="evidence" value="ECO:0007669"/>
    <property type="project" value="InterPro"/>
</dbReference>
<sequence>MATIQQTAIQVKNYIGGQWVASKSEDTIQRENPAHTDEIVAIVTNSTQEEAIQAIESAHEAFQSWSKMPAPKRAEYIFKFMDVLEQRRQEVAELLTREMGKPIREAHGEITKAINEARYSAGEALRLTGETLPSERAGIQVRTIRVPKGVIAAISPWNFPLVTPLRKIAPALAAGNTVVFKPATVTASMGAKIIELFEEAGLPAGVLNLIVGSGRSVGNTLVSHPLVKGVTFTGSTLVGTGIYKLAAERLIEVQLEMGGKNAAIIYDYPDISGAVDQILSAAFAASGQRCTSISRIVVERSIESEVAQYLADKLASYVIGDGISENVNMGPLVSQDQLETVEKYVKIGLEEGATLLVGGKKPDGIAGGYYYEPTVFTNVKSDMRIAQEEIFGPVLVVIPVDSFEEAIQVANHSEYGLAVSCFTHNMFYAEKAVEEIETGMIHINNGTISESHVPFGGLKNSAVGSYSIGSTGKDFLTALKVVYASSK</sequence>
<dbReference type="InterPro" id="IPR016162">
    <property type="entry name" value="Ald_DH_N"/>
</dbReference>
<dbReference type="PANTHER" id="PTHR43353:SF5">
    <property type="entry name" value="SUCCINATE-SEMIALDEHYDE DEHYDROGENASE, MITOCHONDRIAL"/>
    <property type="match status" value="1"/>
</dbReference>
<dbReference type="RefSeq" id="WP_200759722.1">
    <property type="nucleotide sequence ID" value="NZ_AP023366.1"/>
</dbReference>
<comment type="similarity">
    <text evidence="1 8">Belongs to the aldehyde dehydrogenase family.</text>
</comment>
<protein>
    <recommendedName>
        <fullName evidence="6">3-sulfolactaldehyde dehydrogenase</fullName>
        <ecNumber evidence="5">1.2.1.97</ecNumber>
    </recommendedName>
</protein>
<dbReference type="InterPro" id="IPR029510">
    <property type="entry name" value="Ald_DH_CS_GLU"/>
</dbReference>
<evidence type="ECO:0000256" key="7">
    <source>
        <dbReference type="PROSITE-ProRule" id="PRU10007"/>
    </source>
</evidence>
<dbReference type="EC" id="1.2.1.97" evidence="5"/>
<dbReference type="InterPro" id="IPR050740">
    <property type="entry name" value="Aldehyde_DH_Superfamily"/>
</dbReference>
<evidence type="ECO:0000256" key="3">
    <source>
        <dbReference type="ARBA" id="ARBA00050326"/>
    </source>
</evidence>
<evidence type="ECO:0000256" key="5">
    <source>
        <dbReference type="ARBA" id="ARBA00066984"/>
    </source>
</evidence>
<evidence type="ECO:0000256" key="2">
    <source>
        <dbReference type="ARBA" id="ARBA00023002"/>
    </source>
</evidence>
<evidence type="ECO:0000313" key="10">
    <source>
        <dbReference type="EMBL" id="BCJ85622.1"/>
    </source>
</evidence>
<dbReference type="Proteomes" id="UP000593802">
    <property type="component" value="Chromosome"/>
</dbReference>
<dbReference type="KEGG" id="eff:skT53_06070"/>
<accession>A0A7I8D8D0</accession>
<organism evidence="10 11">
    <name type="scientific">Effusibacillus dendaii</name>
    <dbReference type="NCBI Taxonomy" id="2743772"/>
    <lineage>
        <taxon>Bacteria</taxon>
        <taxon>Bacillati</taxon>
        <taxon>Bacillota</taxon>
        <taxon>Bacilli</taxon>
        <taxon>Bacillales</taxon>
        <taxon>Alicyclobacillaceae</taxon>
        <taxon>Effusibacillus</taxon>
    </lineage>
</organism>
<dbReference type="SUPFAM" id="SSF53720">
    <property type="entry name" value="ALDH-like"/>
    <property type="match status" value="1"/>
</dbReference>
<dbReference type="PROSITE" id="PS00687">
    <property type="entry name" value="ALDEHYDE_DEHYDR_GLU"/>
    <property type="match status" value="1"/>
</dbReference>
<comment type="function">
    <text evidence="4">Part of the sulfo-TAL (or sulfo-SFT) pathway, a D-sulfoquinovose degradation pathway that produces sulfolactate (SL). Catalyzes the oxidation of 3-sulfolactaldehyde (SLA) to sulfolactate (SL).</text>
</comment>
<feature type="domain" description="Aldehyde dehydrogenase" evidence="9">
    <location>
        <begin position="19"/>
        <end position="481"/>
    </location>
</feature>
<dbReference type="FunFam" id="3.40.309.10:FF:000009">
    <property type="entry name" value="Aldehyde dehydrogenase A"/>
    <property type="match status" value="1"/>
</dbReference>
<reference evidence="10 11" key="1">
    <citation type="submission" date="2020-08" db="EMBL/GenBank/DDBJ databases">
        <title>Complete Genome Sequence of Effusibacillus dendaii Strain skT53, Isolated from Farmland soil.</title>
        <authorList>
            <person name="Konishi T."/>
            <person name="Kawasaki H."/>
        </authorList>
    </citation>
    <scope>NUCLEOTIDE SEQUENCE [LARGE SCALE GENOMIC DNA]</scope>
    <source>
        <strain evidence="11">skT53</strain>
    </source>
</reference>
<evidence type="ECO:0000259" key="9">
    <source>
        <dbReference type="Pfam" id="PF00171"/>
    </source>
</evidence>
<dbReference type="FunFam" id="3.40.605.10:FF:000007">
    <property type="entry name" value="NAD/NADP-dependent betaine aldehyde dehydrogenase"/>
    <property type="match status" value="1"/>
</dbReference>
<dbReference type="InterPro" id="IPR015590">
    <property type="entry name" value="Aldehyde_DH_dom"/>
</dbReference>